<sequence length="182" mass="19063">MFSSDWLQGGVQGSFIQEPNTRYSIEGGMSVETTGALFGGAAISLAMGSKGRMELGPGVKKATAVTNVDGFVIDSKMYHAVVTDRNAAPQVAAGDGVHFARIGSRVRMFVAIDPTFAETLYGAPNTTVSFDFTKQQIIASTGATDVLPVKVTEVFANGITLAYDSVADRVSYSTGPVAVILL</sequence>
<dbReference type="OrthoDB" id="6614633at2"/>
<dbReference type="Proteomes" id="UP000214600">
    <property type="component" value="Unassembled WGS sequence"/>
</dbReference>
<evidence type="ECO:0000313" key="2">
    <source>
        <dbReference type="Proteomes" id="UP000214600"/>
    </source>
</evidence>
<dbReference type="EMBL" id="NKFA01000003">
    <property type="protein sequence ID" value="OXI49281.1"/>
    <property type="molecule type" value="Genomic_DNA"/>
</dbReference>
<reference evidence="2" key="1">
    <citation type="submission" date="2017-06" db="EMBL/GenBank/DDBJ databases">
        <authorList>
            <person name="LiPuma J."/>
            <person name="Spilker T."/>
        </authorList>
    </citation>
    <scope>NUCLEOTIDE SEQUENCE [LARGE SCALE GENOMIC DNA]</scope>
    <source>
        <strain evidence="2">AU17325</strain>
    </source>
</reference>
<organism evidence="1 2">
    <name type="scientific">Burkholderia aenigmatica</name>
    <dbReference type="NCBI Taxonomy" id="2015348"/>
    <lineage>
        <taxon>Bacteria</taxon>
        <taxon>Pseudomonadati</taxon>
        <taxon>Pseudomonadota</taxon>
        <taxon>Betaproteobacteria</taxon>
        <taxon>Burkholderiales</taxon>
        <taxon>Burkholderiaceae</taxon>
        <taxon>Burkholderia</taxon>
        <taxon>Burkholderia cepacia complex</taxon>
    </lineage>
</organism>
<accession>A0A228J364</accession>
<gene>
    <name evidence="1" type="ORF">CFB84_10560</name>
</gene>
<proteinExistence type="predicted"/>
<reference evidence="1 2" key="2">
    <citation type="submission" date="2017-08" db="EMBL/GenBank/DDBJ databases">
        <title>WGS of novel Burkholderia cepaca complex species.</title>
        <authorList>
            <person name="Lipuma J."/>
            <person name="Spilker T."/>
        </authorList>
    </citation>
    <scope>NUCLEOTIDE SEQUENCE [LARGE SCALE GENOMIC DNA]</scope>
    <source>
        <strain evidence="1 2">AU17325</strain>
    </source>
</reference>
<evidence type="ECO:0000313" key="1">
    <source>
        <dbReference type="EMBL" id="OXI49281.1"/>
    </source>
</evidence>
<name>A0A228J364_9BURK</name>
<dbReference type="AlphaFoldDB" id="A0A228J364"/>
<comment type="caution">
    <text evidence="1">The sequence shown here is derived from an EMBL/GenBank/DDBJ whole genome shotgun (WGS) entry which is preliminary data.</text>
</comment>
<protein>
    <submittedName>
        <fullName evidence="1">Uncharacterized protein</fullName>
    </submittedName>
</protein>